<feature type="compositionally biased region" description="Basic and acidic residues" evidence="4">
    <location>
        <begin position="60"/>
        <end position="76"/>
    </location>
</feature>
<feature type="compositionally biased region" description="Basic residues" evidence="4">
    <location>
        <begin position="444"/>
        <end position="454"/>
    </location>
</feature>
<comment type="similarity">
    <text evidence="2">Belongs to the SAS10 family.</text>
</comment>
<keyword evidence="3" id="KW-0539">Nucleus</keyword>
<protein>
    <recommendedName>
        <fullName evidence="5">Sas10 C-terminal domain-containing protein</fullName>
    </recommendedName>
</protein>
<feature type="compositionally biased region" description="Basic residues" evidence="4">
    <location>
        <begin position="618"/>
        <end position="636"/>
    </location>
</feature>
<reference evidence="6 7" key="1">
    <citation type="journal article" date="2018" name="MBio">
        <title>Comparative Genomics Reveals the Core Gene Toolbox for the Fungus-Insect Symbiosis.</title>
        <authorList>
            <person name="Wang Y."/>
            <person name="Stata M."/>
            <person name="Wang W."/>
            <person name="Stajich J.E."/>
            <person name="White M.M."/>
            <person name="Moncalvo J.M."/>
        </authorList>
    </citation>
    <scope>NUCLEOTIDE SEQUENCE [LARGE SCALE GENOMIC DNA]</scope>
    <source>
        <strain evidence="6 7">AUS-126-30</strain>
    </source>
</reference>
<name>A0A2U1IXR0_SMIAN</name>
<dbReference type="InterPro" id="IPR018972">
    <property type="entry name" value="Sas10_C_dom"/>
</dbReference>
<comment type="caution">
    <text evidence="6">The sequence shown here is derived from an EMBL/GenBank/DDBJ whole genome shotgun (WGS) entry which is preliminary data.</text>
</comment>
<evidence type="ECO:0000313" key="6">
    <source>
        <dbReference type="EMBL" id="PVZ97606.1"/>
    </source>
</evidence>
<dbReference type="AlphaFoldDB" id="A0A2U1IXR0"/>
<dbReference type="PANTHER" id="PTHR13237:SF8">
    <property type="entry name" value="SOMETHING ABOUT SILENCING PROTEIN 10"/>
    <property type="match status" value="1"/>
</dbReference>
<feature type="compositionally biased region" description="Polar residues" evidence="4">
    <location>
        <begin position="455"/>
        <end position="464"/>
    </location>
</feature>
<keyword evidence="7" id="KW-1185">Reference proteome</keyword>
<feature type="region of interest" description="Disordered" evidence="4">
    <location>
        <begin position="1"/>
        <end position="131"/>
    </location>
</feature>
<dbReference type="PANTHER" id="PTHR13237">
    <property type="entry name" value="SOMETHING ABOUT SILENCING PROTEIN 10-RELATED"/>
    <property type="match status" value="1"/>
</dbReference>
<accession>A0A2U1IXR0</accession>
<dbReference type="Pfam" id="PF09368">
    <property type="entry name" value="Sas10"/>
    <property type="match status" value="1"/>
</dbReference>
<feature type="compositionally biased region" description="Basic and acidic residues" evidence="4">
    <location>
        <begin position="29"/>
        <end position="38"/>
    </location>
</feature>
<gene>
    <name evidence="6" type="ORF">BB558_006429</name>
</gene>
<feature type="compositionally biased region" description="Basic and acidic residues" evidence="4">
    <location>
        <begin position="522"/>
        <end position="541"/>
    </location>
</feature>
<feature type="domain" description="Sas10 C-terminal" evidence="5">
    <location>
        <begin position="602"/>
        <end position="674"/>
    </location>
</feature>
<evidence type="ECO:0000313" key="7">
    <source>
        <dbReference type="Proteomes" id="UP000245591"/>
    </source>
</evidence>
<feature type="region of interest" description="Disordered" evidence="4">
    <location>
        <begin position="616"/>
        <end position="636"/>
    </location>
</feature>
<evidence type="ECO:0000256" key="3">
    <source>
        <dbReference type="ARBA" id="ARBA00023242"/>
    </source>
</evidence>
<feature type="compositionally biased region" description="Acidic residues" evidence="4">
    <location>
        <begin position="549"/>
        <end position="559"/>
    </location>
</feature>
<feature type="region of interest" description="Disordered" evidence="4">
    <location>
        <begin position="400"/>
        <end position="426"/>
    </location>
</feature>
<organism evidence="6 7">
    <name type="scientific">Smittium angustum</name>
    <dbReference type="NCBI Taxonomy" id="133377"/>
    <lineage>
        <taxon>Eukaryota</taxon>
        <taxon>Fungi</taxon>
        <taxon>Fungi incertae sedis</taxon>
        <taxon>Zoopagomycota</taxon>
        <taxon>Kickxellomycotina</taxon>
        <taxon>Harpellomycetes</taxon>
        <taxon>Harpellales</taxon>
        <taxon>Legeriomycetaceae</taxon>
        <taxon>Smittium</taxon>
    </lineage>
</organism>
<evidence type="ECO:0000256" key="4">
    <source>
        <dbReference type="SAM" id="MobiDB-lite"/>
    </source>
</evidence>
<feature type="region of interest" description="Disordered" evidence="4">
    <location>
        <begin position="522"/>
        <end position="559"/>
    </location>
</feature>
<dbReference type="GO" id="GO:0032040">
    <property type="term" value="C:small-subunit processome"/>
    <property type="evidence" value="ECO:0007669"/>
    <property type="project" value="TreeGrafter"/>
</dbReference>
<evidence type="ECO:0000256" key="1">
    <source>
        <dbReference type="ARBA" id="ARBA00004123"/>
    </source>
</evidence>
<dbReference type="Proteomes" id="UP000245591">
    <property type="component" value="Unassembled WGS sequence"/>
</dbReference>
<comment type="subcellular location">
    <subcellularLocation>
        <location evidence="1">Nucleus</location>
    </subcellularLocation>
</comment>
<sequence>MAKSKKSKSGARTDRNPKNGINDGTTAFDKTKEFERRGTQKKIMTWNDVEHDSEDEYFEERDKILLDDTNQHPRDEINEDVEVFGLGDEDSSSQSTSEASDSDEDGYYSQEDNKDEESDGEQEKDGAWGAKKKSYYDSGEILASSDEEAAEMEEETEALRLQKRYISSLSVNDFIEDVPLSINNMDLSSSKQLLSTVNEKFDLDDFDFTSTNKAQDGEVPEDLEEFKRIEKLNPSEKKKLIARKHPELVGLLKELQNSSKKASFCKSLLDKAYDQVAETNKNKNFKFISEELVLIESIYQLSLLNVSNIAFYLMAITSKPNEKNFIGNIQQHSVFSVLSKTIDKLDVLSKYEPQLFHSLETKLDSLNSQKDMHTNNETKSEIDFKEYDYKKMLNLDDIDSNEDLEVQPKRKQKNKSKNKLEMENNVSENIHIAEQEFHELMNKYSKHPSSKKTRSNTNLGTNSGDFGEQVSLENSDILDKEISTKKMATLRHYASKVVSGKNKKEKKLLLAGDVDIPYREPKSREEKLVEIKRRPDEKPDIMDGLSDGSDNDSDNNGDEYYEKVKKDAENKKLLKKSKKDDAWKAVLESNLEQEEYEMDVDSNKRPINYQILKNKGLTPKRQKVNRNPRVKKKVKYAAAKKKLASTKRIYKVPTKGYGGEATGIKKNLAKSTKLG</sequence>
<evidence type="ECO:0000259" key="5">
    <source>
        <dbReference type="Pfam" id="PF09368"/>
    </source>
</evidence>
<dbReference type="GO" id="GO:0000462">
    <property type="term" value="P:maturation of SSU-rRNA from tricistronic rRNA transcript (SSU-rRNA, 5.8S rRNA, LSU-rRNA)"/>
    <property type="evidence" value="ECO:0007669"/>
    <property type="project" value="TreeGrafter"/>
</dbReference>
<dbReference type="EMBL" id="MBFU01000774">
    <property type="protein sequence ID" value="PVZ97606.1"/>
    <property type="molecule type" value="Genomic_DNA"/>
</dbReference>
<proteinExistence type="inferred from homology"/>
<feature type="region of interest" description="Disordered" evidence="4">
    <location>
        <begin position="444"/>
        <end position="469"/>
    </location>
</feature>
<evidence type="ECO:0000256" key="2">
    <source>
        <dbReference type="ARBA" id="ARBA00010979"/>
    </source>
</evidence>
<feature type="compositionally biased region" description="Acidic residues" evidence="4">
    <location>
        <begin position="77"/>
        <end position="91"/>
    </location>
</feature>